<name>A0A3S8ZPY2_9NEIS</name>
<keyword evidence="5" id="KW-1185">Reference proteome</keyword>
<dbReference type="CDD" id="cd19958">
    <property type="entry name" value="pyocin_knob"/>
    <property type="match status" value="1"/>
</dbReference>
<feature type="domain" description="Phage tail collar" evidence="1">
    <location>
        <begin position="691"/>
        <end position="734"/>
    </location>
</feature>
<accession>A0A3S8ZPY2</accession>
<dbReference type="SUPFAM" id="SSF88874">
    <property type="entry name" value="Receptor-binding domain of short tail fibre protein gp12"/>
    <property type="match status" value="1"/>
</dbReference>
<dbReference type="PANTHER" id="PTHR35191">
    <property type="entry name" value="PROPHAGE SIDE TAIL FIBER PROTEIN HOMOLOG STFQ-RELATED"/>
    <property type="match status" value="1"/>
</dbReference>
<dbReference type="Proteomes" id="UP000282438">
    <property type="component" value="Chromosome"/>
</dbReference>
<dbReference type="Pfam" id="PF18338">
    <property type="entry name" value="BppL_N"/>
    <property type="match status" value="1"/>
</dbReference>
<evidence type="ECO:0000259" key="2">
    <source>
        <dbReference type="Pfam" id="PF12571"/>
    </source>
</evidence>
<organism evidence="4 5">
    <name type="scientific">Iodobacter ciconiae</name>
    <dbReference type="NCBI Taxonomy" id="2496266"/>
    <lineage>
        <taxon>Bacteria</taxon>
        <taxon>Pseudomonadati</taxon>
        <taxon>Pseudomonadota</taxon>
        <taxon>Betaproteobacteria</taxon>
        <taxon>Neisseriales</taxon>
        <taxon>Chitinibacteraceae</taxon>
        <taxon>Iodobacter</taxon>
    </lineage>
</organism>
<dbReference type="OrthoDB" id="9810174at2"/>
<dbReference type="EMBL" id="CP034433">
    <property type="protein sequence ID" value="AZN35528.1"/>
    <property type="molecule type" value="Genomic_DNA"/>
</dbReference>
<reference evidence="4 5" key="1">
    <citation type="submission" date="2018-12" db="EMBL/GenBank/DDBJ databases">
        <title>Complete genome sequence of Iodobacter sp. H11R3.</title>
        <authorList>
            <person name="Bae J.-W."/>
        </authorList>
    </citation>
    <scope>NUCLEOTIDE SEQUENCE [LARGE SCALE GENOMIC DNA]</scope>
    <source>
        <strain evidence="4 5">H11R3</strain>
    </source>
</reference>
<dbReference type="KEGG" id="iod:EJO50_02905"/>
<gene>
    <name evidence="4" type="ORF">EJO50_02905</name>
</gene>
<proteinExistence type="predicted"/>
<dbReference type="PANTHER" id="PTHR35191:SF1">
    <property type="entry name" value="PROPHAGE SIDE TAIL FIBER PROTEIN HOMOLOG STFQ-RELATED"/>
    <property type="match status" value="1"/>
</dbReference>
<dbReference type="InterPro" id="IPR051934">
    <property type="entry name" value="Phage_Tail_Fiber_Structural"/>
</dbReference>
<dbReference type="RefSeq" id="WP_125971495.1">
    <property type="nucleotide sequence ID" value="NZ_CP034433.1"/>
</dbReference>
<dbReference type="InterPro" id="IPR011083">
    <property type="entry name" value="Phage_tail_collar_dom"/>
</dbReference>
<dbReference type="Pfam" id="PF07484">
    <property type="entry name" value="Collar"/>
    <property type="match status" value="1"/>
</dbReference>
<dbReference type="Gene3D" id="3.90.1340.10">
    <property type="entry name" value="Phage tail collar domain"/>
    <property type="match status" value="1"/>
</dbReference>
<evidence type="ECO:0000313" key="4">
    <source>
        <dbReference type="EMBL" id="AZN35528.1"/>
    </source>
</evidence>
<dbReference type="Gene3D" id="6.10.140.2190">
    <property type="match status" value="1"/>
</dbReference>
<dbReference type="InterPro" id="IPR037053">
    <property type="entry name" value="Phage_tail_collar_dom_sf"/>
</dbReference>
<sequence length="817" mass="88224">MSQKYFAILTQYGAAQIAEATAQKKTIRIETMAVGDGAGKDTVPSAAQTRLVKENYRSALNSLKSEAGKNTLIAELIIKEITGGWWIREMGLYDDKGGLIAVANCPPSYKPKLAEGSGKVQTLRMVFVVSNTAAVTISASQDIGIASIELLEETMKKHIAGDDPHSKDYYNKKITDKTNADLKKELAATAVKEGSRGRDEAKKYADDHKVALTGNQSVAGNKTFSGDMVVKKITAKEDVVSENSFIALRNNATYAPSVTLSNKAITRAVSDALADGNSVQVAAYQAYAADAEASALRKVGSLEFRVDKEGLTRAMWLVNHRDGSWGAVVLGKGSCTFPVPISAPDPAQTANDSFKVSSKWVNDKLKPYRKGVQPLPANVNLNDYREDGVWYQPSNANAISGQNYPAPFAGVLEVFTAGSQICIHRYTLYHDGRVFTRAAYNNVWNANWALIITDRQGTAYDAARLGGKVASEYTIKSEADERYPILTDLGGKGLALKGCVNSETKGQVSNALGHDWIQGVFNNNTQPAALDNKTAWLTSMSTQYSKGYAVISKIGTYRSGFAYGASMVFQMTGEKNLPLGLWEMRQDGAFISQSIKSRDPAASIADKARDYDGVSSLIRWNKYGNGHVIIDASAGTSPAGTSISNIDAQVGWSPGYPTLMGWNGVNSFGLRVDSARYAEGMADGSFGVPVGVPLPWPHNTPPAGWIFLQGQSINPNEAPILARLYGAKLPDMRAMYISGWDAGRGIDPGRNVLSYQAANVGQHEHITNIGYRTFRPRGANDWPLVGIVAQENNTTSGGPSGRTRPDNIAFNYIVRWG</sequence>
<evidence type="ECO:0000259" key="3">
    <source>
        <dbReference type="Pfam" id="PF18338"/>
    </source>
</evidence>
<evidence type="ECO:0000313" key="5">
    <source>
        <dbReference type="Proteomes" id="UP000282438"/>
    </source>
</evidence>
<dbReference type="AlphaFoldDB" id="A0A3S8ZPY2"/>
<evidence type="ECO:0000259" key="1">
    <source>
        <dbReference type="Pfam" id="PF07484"/>
    </source>
</evidence>
<protein>
    <submittedName>
        <fullName evidence="4">Uncharacterized protein</fullName>
    </submittedName>
</protein>
<dbReference type="InterPro" id="IPR022225">
    <property type="entry name" value="Phage_tail_fibre_N"/>
</dbReference>
<feature type="domain" description="Phage tail fibre protein N-terminal" evidence="2">
    <location>
        <begin position="1"/>
        <end position="137"/>
    </location>
</feature>
<dbReference type="InterPro" id="IPR040956">
    <property type="entry name" value="BppL_N"/>
</dbReference>
<dbReference type="Pfam" id="PF12571">
    <property type="entry name" value="Phage_tail_fib"/>
    <property type="match status" value="1"/>
</dbReference>
<feature type="domain" description="Lower baseplate protein N-terminal" evidence="3">
    <location>
        <begin position="207"/>
        <end position="227"/>
    </location>
</feature>